<protein>
    <submittedName>
        <fullName evidence="1">Uncharacterized protein</fullName>
    </submittedName>
</protein>
<comment type="caution">
    <text evidence="1">The sequence shown here is derived from an EMBL/GenBank/DDBJ whole genome shotgun (WGS) entry which is preliminary data.</text>
</comment>
<dbReference type="AlphaFoldDB" id="A0A7Y4B621"/>
<accession>A0A7Y4B621</accession>
<gene>
    <name evidence="1" type="ORF">F0254_20620</name>
</gene>
<dbReference type="EMBL" id="VTYF01000015">
    <property type="protein sequence ID" value="NOI11243.1"/>
    <property type="molecule type" value="Genomic_DNA"/>
</dbReference>
<dbReference type="Proteomes" id="UP000532247">
    <property type="component" value="Unassembled WGS sequence"/>
</dbReference>
<name>A0A7Y4B621_VIBAL</name>
<evidence type="ECO:0000313" key="1">
    <source>
        <dbReference type="EMBL" id="NOI11243.1"/>
    </source>
</evidence>
<sequence>MNFDIPSALQCLRNLTSQGQKKEGWIAVCKTGSRYYFVDATTKGLTTCITENLFFEDYDSAKASLERPDVSDRMFCHISM</sequence>
<dbReference type="RefSeq" id="WP_025443224.1">
    <property type="nucleotide sequence ID" value="NZ_JAFLNX010000017.1"/>
</dbReference>
<proteinExistence type="predicted"/>
<evidence type="ECO:0000313" key="2">
    <source>
        <dbReference type="Proteomes" id="UP000532247"/>
    </source>
</evidence>
<organism evidence="1 2">
    <name type="scientific">Vibrio alginolyticus</name>
    <dbReference type="NCBI Taxonomy" id="663"/>
    <lineage>
        <taxon>Bacteria</taxon>
        <taxon>Pseudomonadati</taxon>
        <taxon>Pseudomonadota</taxon>
        <taxon>Gammaproteobacteria</taxon>
        <taxon>Vibrionales</taxon>
        <taxon>Vibrionaceae</taxon>
        <taxon>Vibrio</taxon>
    </lineage>
</organism>
<reference evidence="1 2" key="1">
    <citation type="submission" date="2019-09" db="EMBL/GenBank/DDBJ databases">
        <title>Draft genome sequencing and comparative genomics of hatchery-associated Vibrios.</title>
        <authorList>
            <person name="Kehlet-Delgado H."/>
            <person name="Mueller R.S."/>
        </authorList>
    </citation>
    <scope>NUCLEOTIDE SEQUENCE [LARGE SCALE GENOMIC DNA]</scope>
    <source>
        <strain evidence="1 2">081416A</strain>
    </source>
</reference>